<gene>
    <name evidence="2" type="ORF">GJ654_08470</name>
</gene>
<evidence type="ECO:0000313" key="2">
    <source>
        <dbReference type="EMBL" id="MTV31027.1"/>
    </source>
</evidence>
<evidence type="ECO:0000256" key="1">
    <source>
        <dbReference type="SAM" id="MobiDB-lite"/>
    </source>
</evidence>
<name>A0A6N8DKV8_RHOAC</name>
<accession>A0A6N8DKV8</accession>
<dbReference type="Proteomes" id="UP000439113">
    <property type="component" value="Unassembled WGS sequence"/>
</dbReference>
<dbReference type="EMBL" id="WNKS01000005">
    <property type="protein sequence ID" value="MTV31027.1"/>
    <property type="molecule type" value="Genomic_DNA"/>
</dbReference>
<sequence>MFAELEHLAAAARAIALPATSGLSRGVAARSSGKPVTAPVGEATFGRLFDAFGAIRDSGSALPADTPRRLIHHPPPRDKSSSLTAFRQLAPSRESVSPQRRHESPRVYIVFGEITVRAHLLLSALFLGSVSQAFALEGGFPMGGRQSRAEQVAYCAQSKSDCLQNVGPFTRYPSQRAQCVIRYDQCLNR</sequence>
<comment type="caution">
    <text evidence="2">The sequence shown here is derived from an EMBL/GenBank/DDBJ whole genome shotgun (WGS) entry which is preliminary data.</text>
</comment>
<protein>
    <submittedName>
        <fullName evidence="2">Uncharacterized protein</fullName>
    </submittedName>
</protein>
<dbReference type="AlphaFoldDB" id="A0A6N8DKV8"/>
<feature type="region of interest" description="Disordered" evidence="1">
    <location>
        <begin position="63"/>
        <end position="83"/>
    </location>
</feature>
<proteinExistence type="predicted"/>
<dbReference type="RefSeq" id="WP_155445716.1">
    <property type="nucleotide sequence ID" value="NZ_JAOQNR010000004.1"/>
</dbReference>
<reference evidence="2 3" key="1">
    <citation type="submission" date="2019-11" db="EMBL/GenBank/DDBJ databases">
        <title>Whole-genome sequence of a Rhodoblastus acidophilus DSM 142.</title>
        <authorList>
            <person name="Kyndt J.A."/>
            <person name="Meyer T.E."/>
        </authorList>
    </citation>
    <scope>NUCLEOTIDE SEQUENCE [LARGE SCALE GENOMIC DNA]</scope>
    <source>
        <strain evidence="2 3">DSM 142</strain>
    </source>
</reference>
<dbReference type="Gene3D" id="3.40.50.12240">
    <property type="match status" value="1"/>
</dbReference>
<organism evidence="2 3">
    <name type="scientific">Rhodoblastus acidophilus</name>
    <name type="common">Rhodopseudomonas acidophila</name>
    <dbReference type="NCBI Taxonomy" id="1074"/>
    <lineage>
        <taxon>Bacteria</taxon>
        <taxon>Pseudomonadati</taxon>
        <taxon>Pseudomonadota</taxon>
        <taxon>Alphaproteobacteria</taxon>
        <taxon>Hyphomicrobiales</taxon>
        <taxon>Rhodoblastaceae</taxon>
        <taxon>Rhodoblastus</taxon>
    </lineage>
</organism>
<evidence type="ECO:0000313" key="3">
    <source>
        <dbReference type="Proteomes" id="UP000439113"/>
    </source>
</evidence>